<dbReference type="EMBL" id="FMUR01000008">
    <property type="protein sequence ID" value="SCY13266.1"/>
    <property type="molecule type" value="Genomic_DNA"/>
</dbReference>
<evidence type="ECO:0000313" key="3">
    <source>
        <dbReference type="Proteomes" id="UP000183047"/>
    </source>
</evidence>
<dbReference type="PROSITE" id="PS51257">
    <property type="entry name" value="PROKAR_LIPOPROTEIN"/>
    <property type="match status" value="1"/>
</dbReference>
<feature type="signal peptide" evidence="1">
    <location>
        <begin position="1"/>
        <end position="20"/>
    </location>
</feature>
<proteinExistence type="predicted"/>
<evidence type="ECO:0000256" key="1">
    <source>
        <dbReference type="SAM" id="SignalP"/>
    </source>
</evidence>
<accession>A0A1G5DF20</accession>
<dbReference type="OrthoDB" id="1997149at2"/>
<evidence type="ECO:0000313" key="2">
    <source>
        <dbReference type="EMBL" id="SCY13266.1"/>
    </source>
</evidence>
<dbReference type="AlphaFoldDB" id="A0A1G5DF20"/>
<keyword evidence="3" id="KW-1185">Reference proteome</keyword>
<dbReference type="Proteomes" id="UP000183047">
    <property type="component" value="Unassembled WGS sequence"/>
</dbReference>
<evidence type="ECO:0008006" key="4">
    <source>
        <dbReference type="Google" id="ProtNLM"/>
    </source>
</evidence>
<dbReference type="RefSeq" id="WP_074462138.1">
    <property type="nucleotide sequence ID" value="NZ_FMUR01000008.1"/>
</dbReference>
<keyword evidence="1" id="KW-0732">Signal</keyword>
<feature type="chain" id="PRO_5039705809" description="Lipoprotein" evidence="1">
    <location>
        <begin position="21"/>
        <end position="169"/>
    </location>
</feature>
<reference evidence="3" key="1">
    <citation type="submission" date="2016-10" db="EMBL/GenBank/DDBJ databases">
        <authorList>
            <person name="Varghese N."/>
            <person name="Submissions S."/>
        </authorList>
    </citation>
    <scope>NUCLEOTIDE SEQUENCE [LARGE SCALE GENOMIC DNA]</scope>
    <source>
        <strain evidence="3">XBD2006</strain>
    </source>
</reference>
<sequence length="169" mass="18416">MRRSLLVMVMCLVVASGCVGCGSEKQLSVNDVEINPIVEDKPVVVDENGKAIKSDKIADDLETVFEKFEGSWIFDSRRGAAVMIERANNTDYVLPGASWVVAISGGDIMTDKDVVEYTQSTISFCKKNDDGDYYYKLSFGDDVKSIEMACGDTQNAADSVLICNEKGEG</sequence>
<name>A0A1G5DF20_9FIRM</name>
<organism evidence="2 3">
    <name type="scientific">Butyrivibrio hungatei</name>
    <dbReference type="NCBI Taxonomy" id="185008"/>
    <lineage>
        <taxon>Bacteria</taxon>
        <taxon>Bacillati</taxon>
        <taxon>Bacillota</taxon>
        <taxon>Clostridia</taxon>
        <taxon>Lachnospirales</taxon>
        <taxon>Lachnospiraceae</taxon>
        <taxon>Butyrivibrio</taxon>
    </lineage>
</organism>
<protein>
    <recommendedName>
        <fullName evidence="4">Lipoprotein</fullName>
    </recommendedName>
</protein>
<gene>
    <name evidence="2" type="ORF">SAMN02910451_01494</name>
</gene>